<comment type="cofactor">
    <cofactor evidence="1">
        <name>Mg(2+)</name>
        <dbReference type="ChEBI" id="CHEBI:18420"/>
    </cofactor>
</comment>
<dbReference type="OrthoDB" id="5498330at2"/>
<protein>
    <submittedName>
        <fullName evidence="6">Predicted hydrolase of the HAD superfamily</fullName>
    </submittedName>
</protein>
<dbReference type="PANTHER" id="PTHR47267:SF4">
    <property type="entry name" value="PYRIDOXAL PHOSPHATE PHOSPHATASE YIGL"/>
    <property type="match status" value="1"/>
</dbReference>
<dbReference type="SFLD" id="SFLDS00003">
    <property type="entry name" value="Haloacid_Dehalogenase"/>
    <property type="match status" value="1"/>
</dbReference>
<reference evidence="6 7" key="1">
    <citation type="journal article" date="2003" name="Proc. Natl. Acad. Sci. U.S.A.">
        <title>The genome sequence of Blochmannia floridanus: comparative analysis of reduced genomes.</title>
        <authorList>
            <person name="Gil R."/>
            <person name="Silva F.J."/>
            <person name="Zientz E."/>
            <person name="Delmotte F."/>
            <person name="Gonzalez-Candelas F."/>
            <person name="Latorre A."/>
            <person name="Rausell C."/>
            <person name="Kramerbeek J."/>
            <person name="Gadau J."/>
            <person name="Hoelldobler B."/>
            <person name="van Ham R.C.H.J."/>
            <person name="Gross R."/>
            <person name="Moya A."/>
        </authorList>
    </citation>
    <scope>NUCLEOTIDE SEQUENCE [LARGE SCALE GENOMIC DNA]</scope>
</reference>
<dbReference type="PANTHER" id="PTHR47267">
    <property type="match status" value="1"/>
</dbReference>
<dbReference type="eggNOG" id="COG0561">
    <property type="taxonomic scope" value="Bacteria"/>
</dbReference>
<keyword evidence="2" id="KW-0479">Metal-binding</keyword>
<evidence type="ECO:0000256" key="2">
    <source>
        <dbReference type="ARBA" id="ARBA00022723"/>
    </source>
</evidence>
<dbReference type="GO" id="GO:0016791">
    <property type="term" value="F:phosphatase activity"/>
    <property type="evidence" value="ECO:0007669"/>
    <property type="project" value="UniProtKB-ARBA"/>
</dbReference>
<dbReference type="InterPro" id="IPR023214">
    <property type="entry name" value="HAD_sf"/>
</dbReference>
<dbReference type="PROSITE" id="PS01228">
    <property type="entry name" value="COF_1"/>
    <property type="match status" value="1"/>
</dbReference>
<evidence type="ECO:0000256" key="4">
    <source>
        <dbReference type="ARBA" id="ARBA00022842"/>
    </source>
</evidence>
<dbReference type="Proteomes" id="UP000002192">
    <property type="component" value="Chromosome"/>
</dbReference>
<keyword evidence="7" id="KW-1185">Reference proteome</keyword>
<proteinExistence type="inferred from homology"/>
<name>Q7VRM8_BLOFL</name>
<dbReference type="HOGENOM" id="CLU_044146_5_2_6"/>
<comment type="similarity">
    <text evidence="5">Belongs to the HAD-like hydrolase superfamily. Cof family.</text>
</comment>
<dbReference type="EMBL" id="BX248583">
    <property type="protein sequence ID" value="CAD83258.1"/>
    <property type="molecule type" value="Genomic_DNA"/>
</dbReference>
<evidence type="ECO:0000256" key="1">
    <source>
        <dbReference type="ARBA" id="ARBA00001946"/>
    </source>
</evidence>
<keyword evidence="3 6" id="KW-0378">Hydrolase</keyword>
<keyword evidence="4" id="KW-0460">Magnesium</keyword>
<dbReference type="KEGG" id="bfl:Bfl576"/>
<dbReference type="InterPro" id="IPR036412">
    <property type="entry name" value="HAD-like_sf"/>
</dbReference>
<evidence type="ECO:0000256" key="3">
    <source>
        <dbReference type="ARBA" id="ARBA00022801"/>
    </source>
</evidence>
<dbReference type="Pfam" id="PF08282">
    <property type="entry name" value="Hydrolase_3"/>
    <property type="match status" value="1"/>
</dbReference>
<dbReference type="NCBIfam" id="TIGR00099">
    <property type="entry name" value="Cof-subfamily"/>
    <property type="match status" value="1"/>
</dbReference>
<dbReference type="NCBIfam" id="TIGR01484">
    <property type="entry name" value="HAD-SF-IIB"/>
    <property type="match status" value="1"/>
</dbReference>
<sequence>MFYIVASDLDGTLLTPDNQLTSFTKKILRLLTTMKVHFIFATGRHRINVIKIRNNLNIYDYMITSNGARIYDANDRLIASYNLDLEIIYDLLSIVQRDPHIVTNLFQQNEWLIGRFQYYHDFFFQSFHSDYKIYTIDTVPVDAVSKIYFSSNSYQKLFWLEKKINARWGSRVNVSFSLPTCLEVISGGVSKGYALELVANLLGYQLRDCISFGDGMNDQEMLAMTGKGCIMFNAQQRLKDALPCLEVIGSNKNEAVPYYLKYMYFH</sequence>
<dbReference type="Gene3D" id="3.30.1240.10">
    <property type="match status" value="1"/>
</dbReference>
<dbReference type="Gene3D" id="3.40.50.1000">
    <property type="entry name" value="HAD superfamily/HAD-like"/>
    <property type="match status" value="1"/>
</dbReference>
<dbReference type="SUPFAM" id="SSF56784">
    <property type="entry name" value="HAD-like"/>
    <property type="match status" value="1"/>
</dbReference>
<evidence type="ECO:0000313" key="6">
    <source>
        <dbReference type="EMBL" id="CAD83258.1"/>
    </source>
</evidence>
<dbReference type="SFLD" id="SFLDG01140">
    <property type="entry name" value="C2.B:_Phosphomannomutase_and_P"/>
    <property type="match status" value="1"/>
</dbReference>
<dbReference type="AlphaFoldDB" id="Q7VRM8"/>
<evidence type="ECO:0000256" key="5">
    <source>
        <dbReference type="ARBA" id="ARBA00034778"/>
    </source>
</evidence>
<organism evidence="6 7">
    <name type="scientific">Blochmanniella floridana</name>
    <dbReference type="NCBI Taxonomy" id="203907"/>
    <lineage>
        <taxon>Bacteria</taxon>
        <taxon>Pseudomonadati</taxon>
        <taxon>Pseudomonadota</taxon>
        <taxon>Gammaproteobacteria</taxon>
        <taxon>Enterobacterales</taxon>
        <taxon>Enterobacteriaceae</taxon>
        <taxon>ant endosymbionts</taxon>
        <taxon>Candidatus Blochmanniella</taxon>
    </lineage>
</organism>
<accession>Q7VRM8</accession>
<dbReference type="NCBIfam" id="NF008213">
    <property type="entry name" value="PRK10976.1"/>
    <property type="match status" value="1"/>
</dbReference>
<dbReference type="InterPro" id="IPR000150">
    <property type="entry name" value="Cof"/>
</dbReference>
<dbReference type="CDD" id="cd07516">
    <property type="entry name" value="HAD_Pase"/>
    <property type="match status" value="1"/>
</dbReference>
<dbReference type="GO" id="GO:0000287">
    <property type="term" value="F:magnesium ion binding"/>
    <property type="evidence" value="ECO:0007669"/>
    <property type="project" value="UniProtKB-ARBA"/>
</dbReference>
<gene>
    <name evidence="6" type="primary">yigL</name>
    <name evidence="6" type="ordered locus">Bfl576</name>
</gene>
<evidence type="ECO:0000313" key="7">
    <source>
        <dbReference type="Proteomes" id="UP000002192"/>
    </source>
</evidence>
<dbReference type="InterPro" id="IPR006379">
    <property type="entry name" value="HAD-SF_hydro_IIB"/>
</dbReference>
<dbReference type="STRING" id="203907.Bfl576"/>